<dbReference type="InterPro" id="IPR053298">
    <property type="entry name" value="Sushi_domain_protein"/>
</dbReference>
<accession>A0A672HEH6</accession>
<dbReference type="GO" id="GO:0007219">
    <property type="term" value="P:Notch signaling pathway"/>
    <property type="evidence" value="ECO:0007669"/>
    <property type="project" value="TreeGrafter"/>
</dbReference>
<dbReference type="Ensembl" id="ENSSFAT00005028677.1">
    <property type="protein sequence ID" value="ENSSFAP00005027626.1"/>
    <property type="gene ID" value="ENSSFAG00005014104.1"/>
</dbReference>
<dbReference type="PANTHER" id="PTHR32493">
    <property type="entry name" value="SUSHI DOMAIN-CONTAINING PROTEIN 5"/>
    <property type="match status" value="1"/>
</dbReference>
<organism evidence="3 4">
    <name type="scientific">Salarias fasciatus</name>
    <name type="common">Jewelled blenny</name>
    <name type="synonym">Blennius fasciatus</name>
    <dbReference type="NCBI Taxonomy" id="181472"/>
    <lineage>
        <taxon>Eukaryota</taxon>
        <taxon>Metazoa</taxon>
        <taxon>Chordata</taxon>
        <taxon>Craniata</taxon>
        <taxon>Vertebrata</taxon>
        <taxon>Euteleostomi</taxon>
        <taxon>Actinopterygii</taxon>
        <taxon>Neopterygii</taxon>
        <taxon>Teleostei</taxon>
        <taxon>Neoteleostei</taxon>
        <taxon>Acanthomorphata</taxon>
        <taxon>Ovalentaria</taxon>
        <taxon>Blenniimorphae</taxon>
        <taxon>Blenniiformes</taxon>
        <taxon>Blennioidei</taxon>
        <taxon>Blenniidae</taxon>
        <taxon>Salariinae</taxon>
        <taxon>Salarias</taxon>
    </lineage>
</organism>
<reference evidence="3" key="3">
    <citation type="submission" date="2025-09" db="UniProtKB">
        <authorList>
            <consortium name="Ensembl"/>
        </authorList>
    </citation>
    <scope>IDENTIFICATION</scope>
</reference>
<dbReference type="PANTHER" id="PTHR32493:SF0">
    <property type="entry name" value="SUSHI DOMAIN-CONTAINING PROTEIN 5"/>
    <property type="match status" value="1"/>
</dbReference>
<name>A0A672HEH6_SALFA</name>
<evidence type="ECO:0000313" key="4">
    <source>
        <dbReference type="Proteomes" id="UP000472267"/>
    </source>
</evidence>
<keyword evidence="4" id="KW-1185">Reference proteome</keyword>
<keyword evidence="2" id="KW-0472">Membrane</keyword>
<evidence type="ECO:0000256" key="2">
    <source>
        <dbReference type="SAM" id="Phobius"/>
    </source>
</evidence>
<keyword evidence="2" id="KW-1133">Transmembrane helix</keyword>
<dbReference type="Proteomes" id="UP000472267">
    <property type="component" value="Chromosome 22"/>
</dbReference>
<feature type="region of interest" description="Disordered" evidence="1">
    <location>
        <begin position="1"/>
        <end position="21"/>
    </location>
</feature>
<reference evidence="3" key="1">
    <citation type="submission" date="2019-06" db="EMBL/GenBank/DDBJ databases">
        <authorList>
            <consortium name="Wellcome Sanger Institute Data Sharing"/>
        </authorList>
    </citation>
    <scope>NUCLEOTIDE SEQUENCE [LARGE SCALE GENOMIC DNA]</scope>
</reference>
<dbReference type="InParanoid" id="A0A672HEH6"/>
<evidence type="ECO:0000313" key="3">
    <source>
        <dbReference type="Ensembl" id="ENSSFAP00005027626.1"/>
    </source>
</evidence>
<proteinExistence type="predicted"/>
<keyword evidence="2" id="KW-0812">Transmembrane</keyword>
<evidence type="ECO:0000256" key="1">
    <source>
        <dbReference type="SAM" id="MobiDB-lite"/>
    </source>
</evidence>
<reference evidence="3" key="2">
    <citation type="submission" date="2025-08" db="UniProtKB">
        <authorList>
            <consortium name="Ensembl"/>
        </authorList>
    </citation>
    <scope>IDENTIFICATION</scope>
</reference>
<feature type="transmembrane region" description="Helical" evidence="2">
    <location>
        <begin position="25"/>
        <end position="46"/>
    </location>
</feature>
<sequence length="81" mass="8790">MEETICAGEDCPPNTPASSARGPTVAAIIVAVCALATAVIVGVWCYQRQQRKSSMYEMNGKGQKENLAHWSRRGKRILPDA</sequence>
<dbReference type="AlphaFoldDB" id="A0A672HEH6"/>
<protein>
    <submittedName>
        <fullName evidence="3">Uncharacterized protein</fullName>
    </submittedName>
</protein>